<feature type="region of interest" description="Disordered" evidence="7">
    <location>
        <begin position="38"/>
        <end position="80"/>
    </location>
</feature>
<keyword evidence="2" id="KW-0805">Transcription regulation</keyword>
<evidence type="ECO:0000256" key="4">
    <source>
        <dbReference type="ARBA" id="ARBA00023125"/>
    </source>
</evidence>
<evidence type="ECO:0000313" key="10">
    <source>
        <dbReference type="EMBL" id="RHN67717.1"/>
    </source>
</evidence>
<feature type="compositionally biased region" description="Low complexity" evidence="7">
    <location>
        <begin position="49"/>
        <end position="70"/>
    </location>
</feature>
<dbReference type="STRING" id="3880.A0A072V894"/>
<evidence type="ECO:0000256" key="5">
    <source>
        <dbReference type="ARBA" id="ARBA00023163"/>
    </source>
</evidence>
<dbReference type="GO" id="GO:0003677">
    <property type="term" value="F:DNA binding"/>
    <property type="evidence" value="ECO:0007669"/>
    <property type="project" value="UniProtKB-KW"/>
</dbReference>
<reference evidence="9 12" key="1">
    <citation type="journal article" date="2011" name="Nature">
        <title>The Medicago genome provides insight into the evolution of rhizobial symbioses.</title>
        <authorList>
            <person name="Young N.D."/>
            <person name="Debelle F."/>
            <person name="Oldroyd G.E."/>
            <person name="Geurts R."/>
            <person name="Cannon S.B."/>
            <person name="Udvardi M.K."/>
            <person name="Benedito V.A."/>
            <person name="Mayer K.F."/>
            <person name="Gouzy J."/>
            <person name="Schoof H."/>
            <person name="Van de Peer Y."/>
            <person name="Proost S."/>
            <person name="Cook D.R."/>
            <person name="Meyers B.C."/>
            <person name="Spannagl M."/>
            <person name="Cheung F."/>
            <person name="De Mita S."/>
            <person name="Krishnakumar V."/>
            <person name="Gundlach H."/>
            <person name="Zhou S."/>
            <person name="Mudge J."/>
            <person name="Bharti A.K."/>
            <person name="Murray J.D."/>
            <person name="Naoumkina M.A."/>
            <person name="Rosen B."/>
            <person name="Silverstein K.A."/>
            <person name="Tang H."/>
            <person name="Rombauts S."/>
            <person name="Zhao P.X."/>
            <person name="Zhou P."/>
            <person name="Barbe V."/>
            <person name="Bardou P."/>
            <person name="Bechner M."/>
            <person name="Bellec A."/>
            <person name="Berger A."/>
            <person name="Berges H."/>
            <person name="Bidwell S."/>
            <person name="Bisseling T."/>
            <person name="Choisne N."/>
            <person name="Couloux A."/>
            <person name="Denny R."/>
            <person name="Deshpande S."/>
            <person name="Dai X."/>
            <person name="Doyle J.J."/>
            <person name="Dudez A.M."/>
            <person name="Farmer A.D."/>
            <person name="Fouteau S."/>
            <person name="Franken C."/>
            <person name="Gibelin C."/>
            <person name="Gish J."/>
            <person name="Goldstein S."/>
            <person name="Gonzalez A.J."/>
            <person name="Green P.J."/>
            <person name="Hallab A."/>
            <person name="Hartog M."/>
            <person name="Hua A."/>
            <person name="Humphray S.J."/>
            <person name="Jeong D.H."/>
            <person name="Jing Y."/>
            <person name="Jocker A."/>
            <person name="Kenton S.M."/>
            <person name="Kim D.J."/>
            <person name="Klee K."/>
            <person name="Lai H."/>
            <person name="Lang C."/>
            <person name="Lin S."/>
            <person name="Macmil S.L."/>
            <person name="Magdelenat G."/>
            <person name="Matthews L."/>
            <person name="McCorrison J."/>
            <person name="Monaghan E.L."/>
            <person name="Mun J.H."/>
            <person name="Najar F.Z."/>
            <person name="Nicholson C."/>
            <person name="Noirot C."/>
            <person name="O'Bleness M."/>
            <person name="Paule C.R."/>
            <person name="Poulain J."/>
            <person name="Prion F."/>
            <person name="Qin B."/>
            <person name="Qu C."/>
            <person name="Retzel E.F."/>
            <person name="Riddle C."/>
            <person name="Sallet E."/>
            <person name="Samain S."/>
            <person name="Samson N."/>
            <person name="Sanders I."/>
            <person name="Saurat O."/>
            <person name="Scarpelli C."/>
            <person name="Schiex T."/>
            <person name="Segurens B."/>
            <person name="Severin A.J."/>
            <person name="Sherrier D.J."/>
            <person name="Shi R."/>
            <person name="Sims S."/>
            <person name="Singer S.R."/>
            <person name="Sinharoy S."/>
            <person name="Sterck L."/>
            <person name="Viollet A."/>
            <person name="Wang B.B."/>
            <person name="Wang K."/>
            <person name="Wang M."/>
            <person name="Wang X."/>
            <person name="Warfsmann J."/>
            <person name="Weissenbach J."/>
            <person name="White D.D."/>
            <person name="White J.D."/>
            <person name="Wiley G.B."/>
            <person name="Wincker P."/>
            <person name="Xing Y."/>
            <person name="Yang L."/>
            <person name="Yao Z."/>
            <person name="Ying F."/>
            <person name="Zhai J."/>
            <person name="Zhou L."/>
            <person name="Zuber A."/>
            <person name="Denarie J."/>
            <person name="Dixon R.A."/>
            <person name="May G.D."/>
            <person name="Schwartz D.C."/>
            <person name="Rogers J."/>
            <person name="Quetier F."/>
            <person name="Town C.D."/>
            <person name="Roe B.A."/>
        </authorList>
    </citation>
    <scope>NUCLEOTIDE SEQUENCE [LARGE SCALE GENOMIC DNA]</scope>
    <source>
        <strain evidence="9">A17</strain>
        <strain evidence="11 12">cv. Jemalong A17</strain>
    </source>
</reference>
<keyword evidence="6" id="KW-0539">Nucleus</keyword>
<evidence type="ECO:0000313" key="11">
    <source>
        <dbReference type="EnsemblPlants" id="KEH34360"/>
    </source>
</evidence>
<dbReference type="GO" id="GO:0003700">
    <property type="term" value="F:DNA-binding transcription factor activity"/>
    <property type="evidence" value="ECO:0007669"/>
    <property type="project" value="InterPro"/>
</dbReference>
<evidence type="ECO:0000256" key="1">
    <source>
        <dbReference type="ARBA" id="ARBA00004049"/>
    </source>
</evidence>
<comment type="function">
    <text evidence="1">Putative transcription factor.</text>
</comment>
<protein>
    <submittedName>
        <fullName evidence="10">Putative transcription factor Nin-like family</fullName>
    </submittedName>
    <submittedName>
        <fullName evidence="9">RWP-RK domain protein</fullName>
    </submittedName>
</protein>
<keyword evidence="12" id="KW-1185">Reference proteome</keyword>
<dbReference type="HOGENOM" id="CLU_547890_0_0_1"/>
<evidence type="ECO:0000313" key="12">
    <source>
        <dbReference type="Proteomes" id="UP000002051"/>
    </source>
</evidence>
<reference evidence="10" key="4">
    <citation type="journal article" date="2018" name="Nat. Plants">
        <title>Whole-genome landscape of Medicago truncatula symbiotic genes.</title>
        <authorList>
            <person name="Pecrix Y."/>
            <person name="Gamas P."/>
            <person name="Carrere S."/>
        </authorList>
    </citation>
    <scope>NUCLEOTIDE SEQUENCE</scope>
    <source>
        <tissue evidence="10">Leaves</tissue>
    </source>
</reference>
<feature type="compositionally biased region" description="Polar residues" evidence="7">
    <location>
        <begin position="144"/>
        <end position="156"/>
    </location>
</feature>
<keyword evidence="5" id="KW-0804">Transcription</keyword>
<evidence type="ECO:0000256" key="2">
    <source>
        <dbReference type="ARBA" id="ARBA00023015"/>
    </source>
</evidence>
<dbReference type="EnsemblPlants" id="KEH34360">
    <property type="protein sequence ID" value="KEH34360"/>
    <property type="gene ID" value="MTR_3g465110"/>
</dbReference>
<feature type="compositionally biased region" description="Polar residues" evidence="7">
    <location>
        <begin position="38"/>
        <end position="48"/>
    </location>
</feature>
<dbReference type="PROSITE" id="PS51519">
    <property type="entry name" value="RWP_RK"/>
    <property type="match status" value="1"/>
</dbReference>
<dbReference type="AlphaFoldDB" id="A0A072V894"/>
<sequence>MANRKNNPSIEGATFKFDDDDAIDPNFFNMSNPTLNDIYMNNNNNGPTNLSQPNHHSNLSNPNPTNLSINRNNNGPHQIYHGLGILQRGQQSSNFNGHFSNPLSQQNCHGLGILLQGYGSNEQFHTTLSQQNHQNVVEHGHGSNIGNVPFNSNAMPQNDHGIQHGRSGNYDPFNYNLVSQENDHGILQHGGGRNYDPFNYNLISPENDYGIQQGQDGNNDLFSHAMSQQNHPGIQHGHGTTNETFSLPMVQNQLGQPNNNVSFGMNNFEAGSSSRTNENQQQTEALALDQWPPEQQQNSSSGSQVLRRIIHSNGFQYENLEIHGSLELITHAIHHVTPVNGGPTFDRMIDFSGQGLGEIKNFLDEYCIARNSAGYFLIQDSMSTYYETLCTGYDWIDDINMEGPIDNFSDEIMEQEQEQVGEIETPEKRNLSEQRKRCAQFTLADFVDYFHLPMEEAAARMNIAASTLKKISRRTKLRRWPHRKVKCLLRQIAILQNQLDRQDPATRKRTEEEIKKIEQEMIADCRGHRPTALNYVANFLPPEQLQQQQQ</sequence>
<dbReference type="Proteomes" id="UP000002051">
    <property type="component" value="Chromosome 3"/>
</dbReference>
<dbReference type="Proteomes" id="UP000265566">
    <property type="component" value="Chromosome 3"/>
</dbReference>
<reference evidence="11" key="3">
    <citation type="submission" date="2015-04" db="UniProtKB">
        <authorList>
            <consortium name="EnsemblPlants"/>
        </authorList>
    </citation>
    <scope>IDENTIFICATION</scope>
    <source>
        <strain evidence="11">cv. Jemalong A17</strain>
    </source>
</reference>
<dbReference type="Gramene" id="rna15936">
    <property type="protein sequence ID" value="RHN67717.1"/>
    <property type="gene ID" value="gene15936"/>
</dbReference>
<dbReference type="PANTHER" id="PTHR46373:SF5">
    <property type="entry name" value="RWP-RK DOMAIN PROTEIN"/>
    <property type="match status" value="1"/>
</dbReference>
<evidence type="ECO:0000256" key="7">
    <source>
        <dbReference type="SAM" id="MobiDB-lite"/>
    </source>
</evidence>
<evidence type="ECO:0000259" key="8">
    <source>
        <dbReference type="PROSITE" id="PS51519"/>
    </source>
</evidence>
<organism evidence="9 12">
    <name type="scientific">Medicago truncatula</name>
    <name type="common">Barrel medic</name>
    <name type="synonym">Medicago tribuloides</name>
    <dbReference type="NCBI Taxonomy" id="3880"/>
    <lineage>
        <taxon>Eukaryota</taxon>
        <taxon>Viridiplantae</taxon>
        <taxon>Streptophyta</taxon>
        <taxon>Embryophyta</taxon>
        <taxon>Tracheophyta</taxon>
        <taxon>Spermatophyta</taxon>
        <taxon>Magnoliopsida</taxon>
        <taxon>eudicotyledons</taxon>
        <taxon>Gunneridae</taxon>
        <taxon>Pentapetalae</taxon>
        <taxon>rosids</taxon>
        <taxon>fabids</taxon>
        <taxon>Fabales</taxon>
        <taxon>Fabaceae</taxon>
        <taxon>Papilionoideae</taxon>
        <taxon>50 kb inversion clade</taxon>
        <taxon>NPAAA clade</taxon>
        <taxon>Hologalegina</taxon>
        <taxon>IRL clade</taxon>
        <taxon>Trifolieae</taxon>
        <taxon>Medicago</taxon>
    </lineage>
</organism>
<evidence type="ECO:0000256" key="3">
    <source>
        <dbReference type="ARBA" id="ARBA00023054"/>
    </source>
</evidence>
<dbReference type="EMBL" id="PSQE01000003">
    <property type="protein sequence ID" value="RHN67717.1"/>
    <property type="molecule type" value="Genomic_DNA"/>
</dbReference>
<name>A0A072V894_MEDTR</name>
<feature type="domain" description="RWP-RK" evidence="8">
    <location>
        <begin position="422"/>
        <end position="509"/>
    </location>
</feature>
<keyword evidence="3" id="KW-0175">Coiled coil</keyword>
<keyword evidence="4" id="KW-0238">DNA-binding</keyword>
<dbReference type="InterPro" id="IPR003035">
    <property type="entry name" value="RWP-RK_dom"/>
</dbReference>
<feature type="region of interest" description="Disordered" evidence="7">
    <location>
        <begin position="138"/>
        <end position="168"/>
    </location>
</feature>
<gene>
    <name evidence="9" type="ordered locus">MTR_3g465110</name>
    <name evidence="10" type="ORF">MtrunA17_Chr3g0105711</name>
</gene>
<dbReference type="PANTHER" id="PTHR46373">
    <property type="entry name" value="PROTEIN RKD4"/>
    <property type="match status" value="1"/>
</dbReference>
<dbReference type="InterPro" id="IPR044607">
    <property type="entry name" value="RKD-like"/>
</dbReference>
<dbReference type="Pfam" id="PF02042">
    <property type="entry name" value="RWP-RK"/>
    <property type="match status" value="1"/>
</dbReference>
<reference evidence="9 12" key="2">
    <citation type="journal article" date="2014" name="BMC Genomics">
        <title>An improved genome release (version Mt4.0) for the model legume Medicago truncatula.</title>
        <authorList>
            <person name="Tang H."/>
            <person name="Krishnakumar V."/>
            <person name="Bidwell S."/>
            <person name="Rosen B."/>
            <person name="Chan A."/>
            <person name="Zhou S."/>
            <person name="Gentzbittel L."/>
            <person name="Childs K.L."/>
            <person name="Yandell M."/>
            <person name="Gundlach H."/>
            <person name="Mayer K.F."/>
            <person name="Schwartz D.C."/>
            <person name="Town C.D."/>
        </authorList>
    </citation>
    <scope>GENOME REANNOTATION</scope>
    <source>
        <strain evidence="9">A17</strain>
        <strain evidence="11 12">cv. Jemalong A17</strain>
    </source>
</reference>
<proteinExistence type="predicted"/>
<evidence type="ECO:0000313" key="9">
    <source>
        <dbReference type="EMBL" id="KEH34360.1"/>
    </source>
</evidence>
<evidence type="ECO:0000256" key="6">
    <source>
        <dbReference type="ARBA" id="ARBA00023242"/>
    </source>
</evidence>
<dbReference type="PaxDb" id="3880-AES83756"/>
<accession>A0A072V894</accession>
<dbReference type="EMBL" id="CM001219">
    <property type="protein sequence ID" value="KEH34360.1"/>
    <property type="molecule type" value="Genomic_DNA"/>
</dbReference>